<keyword evidence="1" id="KW-1133">Transmembrane helix</keyword>
<dbReference type="AlphaFoldDB" id="A0A6G1IPC9"/>
<evidence type="ECO:0000313" key="3">
    <source>
        <dbReference type="Proteomes" id="UP000799291"/>
    </source>
</evidence>
<accession>A0A6G1IPC9</accession>
<evidence type="ECO:0000313" key="2">
    <source>
        <dbReference type="EMBL" id="KAF2680097.1"/>
    </source>
</evidence>
<feature type="transmembrane region" description="Helical" evidence="1">
    <location>
        <begin position="180"/>
        <end position="202"/>
    </location>
</feature>
<feature type="transmembrane region" description="Helical" evidence="1">
    <location>
        <begin position="152"/>
        <end position="174"/>
    </location>
</feature>
<keyword evidence="1" id="KW-0472">Membrane</keyword>
<proteinExistence type="predicted"/>
<sequence>MTNPGINQPGTSNTIAVHVVLRKRRSRWYLYDIKGPRNISGEALMAKIHAIYVEETGTICSFHGKGLGIRRPVINIGTLSASISDANVLSHPHEVTITSSTRSRELTAGFYRPRLLRTCRPFVTAPANYEHVLVGSPWRKAIVVDFEMNGSFVVVMFGITLIMTIGVGVALGVATKRAELGIAASAGLFAMVSVIEVLLFWLDK</sequence>
<organism evidence="2 3">
    <name type="scientific">Lentithecium fluviatile CBS 122367</name>
    <dbReference type="NCBI Taxonomy" id="1168545"/>
    <lineage>
        <taxon>Eukaryota</taxon>
        <taxon>Fungi</taxon>
        <taxon>Dikarya</taxon>
        <taxon>Ascomycota</taxon>
        <taxon>Pezizomycotina</taxon>
        <taxon>Dothideomycetes</taxon>
        <taxon>Pleosporomycetidae</taxon>
        <taxon>Pleosporales</taxon>
        <taxon>Massarineae</taxon>
        <taxon>Lentitheciaceae</taxon>
        <taxon>Lentithecium</taxon>
    </lineage>
</organism>
<name>A0A6G1IPC9_9PLEO</name>
<keyword evidence="1" id="KW-0812">Transmembrane</keyword>
<keyword evidence="3" id="KW-1185">Reference proteome</keyword>
<protein>
    <submittedName>
        <fullName evidence="2">Uncharacterized protein</fullName>
    </submittedName>
</protein>
<gene>
    <name evidence="2" type="ORF">K458DRAFT_393369</name>
</gene>
<dbReference type="EMBL" id="MU005599">
    <property type="protein sequence ID" value="KAF2680097.1"/>
    <property type="molecule type" value="Genomic_DNA"/>
</dbReference>
<reference evidence="2" key="1">
    <citation type="journal article" date="2020" name="Stud. Mycol.">
        <title>101 Dothideomycetes genomes: a test case for predicting lifestyles and emergence of pathogens.</title>
        <authorList>
            <person name="Haridas S."/>
            <person name="Albert R."/>
            <person name="Binder M."/>
            <person name="Bloem J."/>
            <person name="Labutti K."/>
            <person name="Salamov A."/>
            <person name="Andreopoulos B."/>
            <person name="Baker S."/>
            <person name="Barry K."/>
            <person name="Bills G."/>
            <person name="Bluhm B."/>
            <person name="Cannon C."/>
            <person name="Castanera R."/>
            <person name="Culley D."/>
            <person name="Daum C."/>
            <person name="Ezra D."/>
            <person name="Gonzalez J."/>
            <person name="Henrissat B."/>
            <person name="Kuo A."/>
            <person name="Liang C."/>
            <person name="Lipzen A."/>
            <person name="Lutzoni F."/>
            <person name="Magnuson J."/>
            <person name="Mondo S."/>
            <person name="Nolan M."/>
            <person name="Ohm R."/>
            <person name="Pangilinan J."/>
            <person name="Park H.-J."/>
            <person name="Ramirez L."/>
            <person name="Alfaro M."/>
            <person name="Sun H."/>
            <person name="Tritt A."/>
            <person name="Yoshinaga Y."/>
            <person name="Zwiers L.-H."/>
            <person name="Turgeon B."/>
            <person name="Goodwin S."/>
            <person name="Spatafora J."/>
            <person name="Crous P."/>
            <person name="Grigoriev I."/>
        </authorList>
    </citation>
    <scope>NUCLEOTIDE SEQUENCE</scope>
    <source>
        <strain evidence="2">CBS 122367</strain>
    </source>
</reference>
<evidence type="ECO:0000256" key="1">
    <source>
        <dbReference type="SAM" id="Phobius"/>
    </source>
</evidence>
<dbReference type="Proteomes" id="UP000799291">
    <property type="component" value="Unassembled WGS sequence"/>
</dbReference>